<feature type="region of interest" description="Disordered" evidence="6">
    <location>
        <begin position="39"/>
        <end position="60"/>
    </location>
</feature>
<feature type="compositionally biased region" description="Polar residues" evidence="6">
    <location>
        <begin position="50"/>
        <end position="60"/>
    </location>
</feature>
<organism evidence="8 9">
    <name type="scientific">Discostella pseudostelligera</name>
    <dbReference type="NCBI Taxonomy" id="259834"/>
    <lineage>
        <taxon>Eukaryota</taxon>
        <taxon>Sar</taxon>
        <taxon>Stramenopiles</taxon>
        <taxon>Ochrophyta</taxon>
        <taxon>Bacillariophyta</taxon>
        <taxon>Coscinodiscophyceae</taxon>
        <taxon>Thalassiosirophycidae</taxon>
        <taxon>Stephanodiscales</taxon>
        <taxon>Stephanodiscaceae</taxon>
        <taxon>Discostella</taxon>
    </lineage>
</organism>
<reference evidence="8 9" key="1">
    <citation type="submission" date="2024-10" db="EMBL/GenBank/DDBJ databases">
        <title>Updated reference genomes for cyclostephanoid diatoms.</title>
        <authorList>
            <person name="Roberts W.R."/>
            <person name="Alverson A.J."/>
        </authorList>
    </citation>
    <scope>NUCLEOTIDE SEQUENCE [LARGE SCALE GENOMIC DNA]</scope>
    <source>
        <strain evidence="8 9">AJA232-27</strain>
    </source>
</reference>
<dbReference type="PANTHER" id="PTHR12303:SF6">
    <property type="entry name" value="CARNOSINE N-METHYLTRANSFERASE"/>
    <property type="match status" value="1"/>
</dbReference>
<evidence type="ECO:0000256" key="5">
    <source>
        <dbReference type="ARBA" id="ARBA00022691"/>
    </source>
</evidence>
<sequence>MRRSAFAAIFFMIMTSISSPEATDEWKVPFVYYVPPHTSTSSDPGDAPHNNENNDQQPSFRELQTSLRYYREMAEGVIKKLSISHEVARRTEQLLFPHHDHSTCRSPERLQSSSFLSCRLEEKISKSAILLEKNSIVLERLLKPFPVIVGHSTIGSSSKTSENSNLFATSSSTNTQFTFPPSNNDSKTHQHSMQLTLTRYIPPYKPSQTNIDQDLDEATYDSASHILTHLVRDWTDSGKTIRTDTHNWILDQVFRLHGSCTSMDTDLELEPSHCTSTLSPVLVPGAGMARLAFDIAFARGDRSETSNIHYYPFTVQAVDNSIVMASAAFHILHFNYINDHDREHLEVFPFVADPYTNEVNSQLRWTSEIFPEDDVLEQFRHLHNQQSSNRPNLSYVIGDFVSVYASPSRHAMFGSIATCFFIDTATNIYEYILTIRNALRVGGVWINVGPVQWHRNAQLQPSVDELKEIISLCGFKIIHWEVSDKLLAYRHPNDILNGTRSEAYRPLKFVVVLQPDDCAHDEVKASDDEDLISSMEQLRQATGRRSIFTSTKIDETTS</sequence>
<dbReference type="Pfam" id="PF07942">
    <property type="entry name" value="CARME"/>
    <property type="match status" value="1"/>
</dbReference>
<dbReference type="InterPro" id="IPR029063">
    <property type="entry name" value="SAM-dependent_MTases_sf"/>
</dbReference>
<dbReference type="SUPFAM" id="SSF53335">
    <property type="entry name" value="S-adenosyl-L-methionine-dependent methyltransferases"/>
    <property type="match status" value="1"/>
</dbReference>
<dbReference type="PANTHER" id="PTHR12303">
    <property type="entry name" value="CARNOSINE N-METHYLTRANSFERASE"/>
    <property type="match status" value="1"/>
</dbReference>
<evidence type="ECO:0000256" key="1">
    <source>
        <dbReference type="ARBA" id="ARBA00010086"/>
    </source>
</evidence>
<dbReference type="GO" id="GO:0030735">
    <property type="term" value="F:carnosine N-methyltransferase activity"/>
    <property type="evidence" value="ECO:0007669"/>
    <property type="project" value="UniProtKB-EC"/>
</dbReference>
<evidence type="ECO:0000313" key="8">
    <source>
        <dbReference type="EMBL" id="KAL3756344.1"/>
    </source>
</evidence>
<dbReference type="SMART" id="SM01296">
    <property type="entry name" value="N2227"/>
    <property type="match status" value="1"/>
</dbReference>
<evidence type="ECO:0000313" key="9">
    <source>
        <dbReference type="Proteomes" id="UP001530293"/>
    </source>
</evidence>
<evidence type="ECO:0000256" key="2">
    <source>
        <dbReference type="ARBA" id="ARBA00012003"/>
    </source>
</evidence>
<protein>
    <recommendedName>
        <fullName evidence="2">carnosine N-methyltransferase</fullName>
        <ecNumber evidence="2">2.1.1.22</ecNumber>
    </recommendedName>
</protein>
<keyword evidence="7" id="KW-0732">Signal</keyword>
<dbReference type="EC" id="2.1.1.22" evidence="2"/>
<accession>A0ABD3M0T4</accession>
<comment type="caution">
    <text evidence="8">The sequence shown here is derived from an EMBL/GenBank/DDBJ whole genome shotgun (WGS) entry which is preliminary data.</text>
</comment>
<gene>
    <name evidence="8" type="ORF">ACHAWU_007295</name>
</gene>
<proteinExistence type="inferred from homology"/>
<dbReference type="AlphaFoldDB" id="A0ABD3M0T4"/>
<evidence type="ECO:0000256" key="7">
    <source>
        <dbReference type="SAM" id="SignalP"/>
    </source>
</evidence>
<evidence type="ECO:0000256" key="4">
    <source>
        <dbReference type="ARBA" id="ARBA00022679"/>
    </source>
</evidence>
<dbReference type="EMBL" id="JALLBG020000312">
    <property type="protein sequence ID" value="KAL3756344.1"/>
    <property type="molecule type" value="Genomic_DNA"/>
</dbReference>
<dbReference type="Proteomes" id="UP001530293">
    <property type="component" value="Unassembled WGS sequence"/>
</dbReference>
<dbReference type="InterPro" id="IPR012901">
    <property type="entry name" value="CARME"/>
</dbReference>
<keyword evidence="5" id="KW-0949">S-adenosyl-L-methionine</keyword>
<feature type="chain" id="PRO_5044769239" description="carnosine N-methyltransferase" evidence="7">
    <location>
        <begin position="23"/>
        <end position="558"/>
    </location>
</feature>
<evidence type="ECO:0000256" key="3">
    <source>
        <dbReference type="ARBA" id="ARBA00022603"/>
    </source>
</evidence>
<feature type="signal peptide" evidence="7">
    <location>
        <begin position="1"/>
        <end position="22"/>
    </location>
</feature>
<evidence type="ECO:0000256" key="6">
    <source>
        <dbReference type="SAM" id="MobiDB-lite"/>
    </source>
</evidence>
<comment type="similarity">
    <text evidence="1">Belongs to the carnosine N-methyltransferase family.</text>
</comment>
<name>A0ABD3M0T4_9STRA</name>
<keyword evidence="4" id="KW-0808">Transferase</keyword>
<keyword evidence="9" id="KW-1185">Reference proteome</keyword>
<feature type="region of interest" description="Disordered" evidence="6">
    <location>
        <begin position="170"/>
        <end position="189"/>
    </location>
</feature>
<dbReference type="GO" id="GO:0032259">
    <property type="term" value="P:methylation"/>
    <property type="evidence" value="ECO:0007669"/>
    <property type="project" value="UniProtKB-KW"/>
</dbReference>
<keyword evidence="3" id="KW-0489">Methyltransferase</keyword>